<gene>
    <name evidence="1" type="ORF">LSTR_LSTR017436</name>
</gene>
<name>A0A482WG88_LAOST</name>
<evidence type="ECO:0000313" key="1">
    <source>
        <dbReference type="EMBL" id="RZF32507.1"/>
    </source>
</evidence>
<dbReference type="Proteomes" id="UP000291343">
    <property type="component" value="Unassembled WGS sequence"/>
</dbReference>
<sequence length="121" mass="13913">MGSPRATETTINLNCLGLSQRGRKKNGEWGAFSPLCALPERSRNKGLLFFSKRINSPWRISQRCFQQTTARSHLHWRLRHEMIIIQMQGTAQNYNNIFIATSQKSTAAKQIQWPHFPNADS</sequence>
<comment type="caution">
    <text evidence="1">The sequence shown here is derived from an EMBL/GenBank/DDBJ whole genome shotgun (WGS) entry which is preliminary data.</text>
</comment>
<proteinExistence type="predicted"/>
<reference evidence="1 2" key="1">
    <citation type="journal article" date="2017" name="Gigascience">
        <title>Genome sequence of the small brown planthopper, Laodelphax striatellus.</title>
        <authorList>
            <person name="Zhu J."/>
            <person name="Jiang F."/>
            <person name="Wang X."/>
            <person name="Yang P."/>
            <person name="Bao Y."/>
            <person name="Zhao W."/>
            <person name="Wang W."/>
            <person name="Lu H."/>
            <person name="Wang Q."/>
            <person name="Cui N."/>
            <person name="Li J."/>
            <person name="Chen X."/>
            <person name="Luo L."/>
            <person name="Yu J."/>
            <person name="Kang L."/>
            <person name="Cui F."/>
        </authorList>
    </citation>
    <scope>NUCLEOTIDE SEQUENCE [LARGE SCALE GENOMIC DNA]</scope>
    <source>
        <strain evidence="1">Lst14</strain>
    </source>
</reference>
<organism evidence="1 2">
    <name type="scientific">Laodelphax striatellus</name>
    <name type="common">Small brown planthopper</name>
    <name type="synonym">Delphax striatella</name>
    <dbReference type="NCBI Taxonomy" id="195883"/>
    <lineage>
        <taxon>Eukaryota</taxon>
        <taxon>Metazoa</taxon>
        <taxon>Ecdysozoa</taxon>
        <taxon>Arthropoda</taxon>
        <taxon>Hexapoda</taxon>
        <taxon>Insecta</taxon>
        <taxon>Pterygota</taxon>
        <taxon>Neoptera</taxon>
        <taxon>Paraneoptera</taxon>
        <taxon>Hemiptera</taxon>
        <taxon>Auchenorrhyncha</taxon>
        <taxon>Fulgoroidea</taxon>
        <taxon>Delphacidae</taxon>
        <taxon>Criomorphinae</taxon>
        <taxon>Laodelphax</taxon>
    </lineage>
</organism>
<protein>
    <submittedName>
        <fullName evidence="1">Uncharacterized protein</fullName>
    </submittedName>
</protein>
<accession>A0A482WG88</accession>
<dbReference type="EMBL" id="QKKF02036798">
    <property type="protein sequence ID" value="RZF32507.1"/>
    <property type="molecule type" value="Genomic_DNA"/>
</dbReference>
<evidence type="ECO:0000313" key="2">
    <source>
        <dbReference type="Proteomes" id="UP000291343"/>
    </source>
</evidence>
<dbReference type="InParanoid" id="A0A482WG88"/>
<dbReference type="AlphaFoldDB" id="A0A482WG88"/>
<keyword evidence="2" id="KW-1185">Reference proteome</keyword>